<evidence type="ECO:0008006" key="5">
    <source>
        <dbReference type="Google" id="ProtNLM"/>
    </source>
</evidence>
<dbReference type="Gene3D" id="1.25.10.10">
    <property type="entry name" value="Leucine-rich Repeat Variant"/>
    <property type="match status" value="2"/>
</dbReference>
<dbReference type="Pfam" id="PF20416">
    <property type="entry name" value="UTP20"/>
    <property type="match status" value="1"/>
</dbReference>
<name>A0AAV1XZW0_LUPLU</name>
<feature type="domain" description="U3 small nucleolar RNA-associated protein 20" evidence="2">
    <location>
        <begin position="1460"/>
        <end position="1678"/>
    </location>
</feature>
<dbReference type="SUPFAM" id="SSF48371">
    <property type="entry name" value="ARM repeat"/>
    <property type="match status" value="1"/>
</dbReference>
<sequence length="2402" mass="271219">MDEAVQDPSSCIESVSELLYNIMKCYSSRFHSKSKRVLKLLTSEAFYGRDSCTILKLVKSVFKKLCQAMEPKELNSVWDCLYEEVSKGVSTKNMQHLRCILSVLVSAVKVQNGQKLSEYEPLFDLVAELVQTFITPSGDIESPKDTDLVIDKILKLMLAILNGLSSCSKLIISQCALQWAPIFKSRSSSAINDLMVNTEEEAIHLLQSFFEKIQLDIQNSDCVEGIYNHLKEIILRIKNDIECSDMSCQIDEGKLAVLWGAVGCYSHVCIDESDSSLLVALMRTVDKLLTDNADNIADTSKKTWESIIGAALSSYNRLYRLCRNGKCEDDEILSLGKRYKSSPQVLLAVADYLELKYGSCVEDTGCCRMYHPELEERVADTMATFADNLHHLDKEIRISTLKILCHFKLLDGDNSSLDQPSKKKRKTEISSASDVDCTGNNVLLLLLSIETTPFSISVDISIKRLISKIQTDLTSGRIPSVYVTHVLNGLFGILNNRFSLLWDPVLECIAVLIRLHFSPVWNKFIVYLGRCHSILQTSRELLNGPLLHQPTGLRDCFKSFVSHASDSTPSVTVLTLLLKALQKVPTLIEPHSLHVGLFDSQTCKGKEWKLVLKEWLNLLKLMKNPNSFYRSQFLKEVLQNRLLEENDPEIQMRVLDCLLIWKDDYLIPYNEHMRNLISSKNLREELTTWSLSRESNIIEECHRAYVVPLVIRLLMPKVRKLKGLASRKKASICHRRAILSFIAGLDVNELPLFFALLIKPLQIVKETDETTNLFWALPRGSISEFQASSLLECFTLDSIETLSWKKKYGFLHVVEEIVGVFDEQHIRPFLDLLVGCVVRMLESCSSSLDNTQSNATDQSNNSNTSSSSLNGNLKQLKDMRSLCLKIVSLVLNKYEDHEFDADLWDRFFSAAKALIDKFKQEAASSEKPSSLLSCFVAMSANQKLAALLCRKESLVPDIFSIVSVKSASEAVIYFVLKFIENLLDVDNQLDNEDSPVQRVLHSNIKSLMASMCCLFGSDSAAKRKLIKSPGETLIRIFKFLPNYVKEAELANHFVDILLLFFDKKTPKSDVCIEALQVIHNIIPILGHGSTTKILSAVSPLYISSEPDMRLRICDLLDALVATDASVLGVAKLLRQLNATTSLGWLDHDTILNAYSSINTDFFRTVQVEHALLLLSHCVRDMSSEETTFMLSAYSSLLSFVEFSAVILHQDGNSEQELSIIKNTDDCWTKSCIQRIAKKFLLKHLADAMDGSLSIIKRWTGLLHQMVLKLPEVSNFKSLTILCNEESEVNFFDNIADSVIRKRVKALAMFRNIISTDKLSEFITEKVFMRLYFNMLFDEKEAKAEHLKNACIETIASVAGQMGWKSYYGLLIRCFKGISTAPDKQKVFIRLICSILDKFHFSGLSYTEGPKQFVGGVSDMGISETTSSILCRCDTFDANTEIQTCLQKVVLPKIQKLLDSDSERVNVNISLAALKLLKLLPGAVMDLYLPAIILRISNFLTNNQESIRDEARSALATCLKELGLEYLQSIVRDMRSTLKQGYGHILGYSLNYILSKCLSSPAPGKLDYCLDDLLSVIKNDIFGAVAEEKEVENIASKKKERRMNKSFESLKLVAQNVTFKAMTGSDPKLLEPVKDHLQKHITPSVKAKLENMLHHIGAGIESNPSVDHTDLFTFIYGIIKDGFKDEIGWQENKVMKVEGKDKHTTAKRISRGRVVPGGLLSTDLITVFALRILHKRMKGMKQDVKDEYNLSLLDPFVKLLSGCLRSKYEDILSASLGCLTILVRLPLPSLESQAKTIKVALLDIAESSVNSSSLLMQSCLTLLTVLLRNTNITLSSDQLHLLIQLPIFLDLEKDPSVVALSLLKGIVSRKLVVPEIYDIVKRVAELMVTSQMESIRKKCSKILLQFLLDYPLREKLLQEHLNSLLSNLRYEHSSGRESVLEMIHAIIVKFPRKVLDEQSETFFFHLVTCLANDKDKNVRSMSAAAIKKLIGSVSPDKLKKILEYALSWYLGGKPQLWAAGAQVLELLIEVMKKGFQEHTNLILPKTCHILQSAIEVVTDRQVGFSAESTVPLWKEAYYSVVLLEKIIDQFRGLCFEKDREDIWEAICKMLLHPHTFVRDRSVRLISLYFEHVTNVSRENDRSSLRNYFLMCPSRLFLIATSLCCQLKMPLIDSNLITQNIIFAICGVHSLMGKIACADPPAFWSTLDQHDKDRFLKAFDLLGSRKGRSIFISSSLTSSVYEDDEQQNDHNTQTALVSLLLKKMGKMALQVDATQMGVVFNSFENIMLQISMDDALRYAHIVLLPLYKVCEGFAGKLVADDVKEMAEKSSRKIENVLGTENFVQIHSLIRKNLSMKRNKRKREEKLMAVINPMRNAKRKSKISAKNHANKKRKIMTLKMGKWMH</sequence>
<comment type="caution">
    <text evidence="3">The sequence shown here is derived from an EMBL/GenBank/DDBJ whole genome shotgun (WGS) entry which is preliminary data.</text>
</comment>
<reference evidence="3 4" key="1">
    <citation type="submission" date="2024-03" db="EMBL/GenBank/DDBJ databases">
        <authorList>
            <person name="Martinez-Hernandez J."/>
        </authorList>
    </citation>
    <scope>NUCLEOTIDE SEQUENCE [LARGE SCALE GENOMIC DNA]</scope>
</reference>
<dbReference type="GO" id="GO:0030686">
    <property type="term" value="C:90S preribosome"/>
    <property type="evidence" value="ECO:0007669"/>
    <property type="project" value="TreeGrafter"/>
</dbReference>
<protein>
    <recommendedName>
        <fullName evidence="5">Small subunit processome component 20 homolog</fullName>
    </recommendedName>
</protein>
<dbReference type="GO" id="GO:0032040">
    <property type="term" value="C:small-subunit processome"/>
    <property type="evidence" value="ECO:0007669"/>
    <property type="project" value="TreeGrafter"/>
</dbReference>
<dbReference type="InterPro" id="IPR011989">
    <property type="entry name" value="ARM-like"/>
</dbReference>
<dbReference type="InterPro" id="IPR052575">
    <property type="entry name" value="SSU_processome_comp_20"/>
</dbReference>
<feature type="domain" description="U3 small nucleolar RNA-associated protein 20 N-terminal" evidence="1">
    <location>
        <begin position="611"/>
        <end position="1205"/>
    </location>
</feature>
<evidence type="ECO:0000259" key="2">
    <source>
        <dbReference type="Pfam" id="PF20416"/>
    </source>
</evidence>
<dbReference type="PANTHER" id="PTHR17695">
    <property type="entry name" value="SMALL SUBUNIT PROCESSOME COMPONENT 20 HOMOLOG"/>
    <property type="match status" value="1"/>
</dbReference>
<dbReference type="PANTHER" id="PTHR17695:SF11">
    <property type="entry name" value="SMALL SUBUNIT PROCESSOME COMPONENT 20 HOMOLOG"/>
    <property type="match status" value="1"/>
</dbReference>
<evidence type="ECO:0000313" key="4">
    <source>
        <dbReference type="Proteomes" id="UP001497480"/>
    </source>
</evidence>
<evidence type="ECO:0000313" key="3">
    <source>
        <dbReference type="EMBL" id="CAL0327173.1"/>
    </source>
</evidence>
<dbReference type="InterPro" id="IPR016024">
    <property type="entry name" value="ARM-type_fold"/>
</dbReference>
<dbReference type="EMBL" id="CAXHTB010000020">
    <property type="protein sequence ID" value="CAL0327173.1"/>
    <property type="molecule type" value="Genomic_DNA"/>
</dbReference>
<evidence type="ECO:0000259" key="1">
    <source>
        <dbReference type="Pfam" id="PF07539"/>
    </source>
</evidence>
<dbReference type="Pfam" id="PF07539">
    <property type="entry name" value="UTP20_N"/>
    <property type="match status" value="1"/>
</dbReference>
<dbReference type="InterPro" id="IPR011430">
    <property type="entry name" value="UTP20_N"/>
</dbReference>
<keyword evidence="4" id="KW-1185">Reference proteome</keyword>
<gene>
    <name evidence="3" type="ORF">LLUT_LOCUS28233</name>
</gene>
<accession>A0AAV1XZW0</accession>
<proteinExistence type="predicted"/>
<organism evidence="3 4">
    <name type="scientific">Lupinus luteus</name>
    <name type="common">European yellow lupine</name>
    <dbReference type="NCBI Taxonomy" id="3873"/>
    <lineage>
        <taxon>Eukaryota</taxon>
        <taxon>Viridiplantae</taxon>
        <taxon>Streptophyta</taxon>
        <taxon>Embryophyta</taxon>
        <taxon>Tracheophyta</taxon>
        <taxon>Spermatophyta</taxon>
        <taxon>Magnoliopsida</taxon>
        <taxon>eudicotyledons</taxon>
        <taxon>Gunneridae</taxon>
        <taxon>Pentapetalae</taxon>
        <taxon>rosids</taxon>
        <taxon>fabids</taxon>
        <taxon>Fabales</taxon>
        <taxon>Fabaceae</taxon>
        <taxon>Papilionoideae</taxon>
        <taxon>50 kb inversion clade</taxon>
        <taxon>genistoids sensu lato</taxon>
        <taxon>core genistoids</taxon>
        <taxon>Genisteae</taxon>
        <taxon>Lupinus</taxon>
    </lineage>
</organism>
<dbReference type="InterPro" id="IPR046523">
    <property type="entry name" value="UTP20_dom"/>
</dbReference>
<dbReference type="Proteomes" id="UP001497480">
    <property type="component" value="Unassembled WGS sequence"/>
</dbReference>